<dbReference type="GO" id="GO:0005634">
    <property type="term" value="C:nucleus"/>
    <property type="evidence" value="ECO:0007669"/>
    <property type="project" value="UniProtKB-SubCell"/>
</dbReference>
<dbReference type="PANTHER" id="PTHR45664">
    <property type="entry name" value="PROTEIN ZERKNUELLT 1-RELATED"/>
    <property type="match status" value="1"/>
</dbReference>
<dbReference type="GO" id="GO:0045944">
    <property type="term" value="P:positive regulation of transcription by RNA polymerase II"/>
    <property type="evidence" value="ECO:0007669"/>
    <property type="project" value="UniProtKB-ARBA"/>
</dbReference>
<evidence type="ECO:0000313" key="9">
    <source>
        <dbReference type="EMBL" id="KAJ3666440.1"/>
    </source>
</evidence>
<dbReference type="PROSITE" id="PS50071">
    <property type="entry name" value="HOMEOBOX_2"/>
    <property type="match status" value="1"/>
</dbReference>
<dbReference type="SMART" id="SM00389">
    <property type="entry name" value="HOX"/>
    <property type="match status" value="1"/>
</dbReference>
<dbReference type="Pfam" id="PF00046">
    <property type="entry name" value="Homeodomain"/>
    <property type="match status" value="1"/>
</dbReference>
<feature type="compositionally biased region" description="Polar residues" evidence="7">
    <location>
        <begin position="221"/>
        <end position="241"/>
    </location>
</feature>
<keyword evidence="4 5" id="KW-0539">Nucleus</keyword>
<dbReference type="GO" id="GO:0000978">
    <property type="term" value="F:RNA polymerase II cis-regulatory region sequence-specific DNA binding"/>
    <property type="evidence" value="ECO:0007669"/>
    <property type="project" value="TreeGrafter"/>
</dbReference>
<evidence type="ECO:0000256" key="3">
    <source>
        <dbReference type="ARBA" id="ARBA00023155"/>
    </source>
</evidence>
<dbReference type="Gene3D" id="1.10.10.60">
    <property type="entry name" value="Homeodomain-like"/>
    <property type="match status" value="1"/>
</dbReference>
<proteinExistence type="predicted"/>
<evidence type="ECO:0000259" key="8">
    <source>
        <dbReference type="PROSITE" id="PS50071"/>
    </source>
</evidence>
<organism evidence="9 10">
    <name type="scientific">Zophobas morio</name>
    <dbReference type="NCBI Taxonomy" id="2755281"/>
    <lineage>
        <taxon>Eukaryota</taxon>
        <taxon>Metazoa</taxon>
        <taxon>Ecdysozoa</taxon>
        <taxon>Arthropoda</taxon>
        <taxon>Hexapoda</taxon>
        <taxon>Insecta</taxon>
        <taxon>Pterygota</taxon>
        <taxon>Neoptera</taxon>
        <taxon>Endopterygota</taxon>
        <taxon>Coleoptera</taxon>
        <taxon>Polyphaga</taxon>
        <taxon>Cucujiformia</taxon>
        <taxon>Tenebrionidae</taxon>
        <taxon>Zophobas</taxon>
    </lineage>
</organism>
<feature type="DNA-binding region" description="Homeobox" evidence="5">
    <location>
        <begin position="149"/>
        <end position="208"/>
    </location>
</feature>
<dbReference type="InterPro" id="IPR001356">
    <property type="entry name" value="HD"/>
</dbReference>
<dbReference type="PANTHER" id="PTHR45664:SF12">
    <property type="entry name" value="PANCREAS_DUODENUM HOMEOBOX PROTEIN 1"/>
    <property type="match status" value="1"/>
</dbReference>
<evidence type="ECO:0000256" key="4">
    <source>
        <dbReference type="ARBA" id="ARBA00023242"/>
    </source>
</evidence>
<dbReference type="PRINTS" id="PR00024">
    <property type="entry name" value="HOMEOBOX"/>
</dbReference>
<evidence type="ECO:0000256" key="1">
    <source>
        <dbReference type="ARBA" id="ARBA00004123"/>
    </source>
</evidence>
<evidence type="ECO:0000256" key="6">
    <source>
        <dbReference type="RuleBase" id="RU000682"/>
    </source>
</evidence>
<name>A0AA38MPN5_9CUCU</name>
<feature type="region of interest" description="Disordered" evidence="7">
    <location>
        <begin position="129"/>
        <end position="152"/>
    </location>
</feature>
<comment type="subcellular location">
    <subcellularLocation>
        <location evidence="1 5 6">Nucleus</location>
    </subcellularLocation>
</comment>
<dbReference type="PROSITE" id="PS00027">
    <property type="entry name" value="HOMEOBOX_1"/>
    <property type="match status" value="1"/>
</dbReference>
<evidence type="ECO:0000256" key="7">
    <source>
        <dbReference type="SAM" id="MobiDB-lite"/>
    </source>
</evidence>
<keyword evidence="3 5" id="KW-0371">Homeobox</keyword>
<sequence length="375" mass="43153">MSEDLQNKFLDINRVSHSAASELKQTSEMMSESDKRICENLNKCEKVDYAKFPFSGNFIENQTPPNVNKNYMQLGYNQSLDENNSDVRLKHSQYYNSDQEVPPLGYSRPNWTYIRDSHYDSQNYEISLQTTETGTTEPEPDRPRATPNGKRARTAYTSAQLVELEREFHRSKYLCRPRRIQMAQNLSLTERQIKIWFQNRRMKFKKEEKNKVVTPKASPDDASSLSPCSPPSDNSVSPQNRHNEQEIINVSSFSMQKSGLLSNQWNTATVYSNQFPGNSIVKNEGYQLNSDSVECSEGNSYQTGDVPAYNYTYQYNQAYSSLCNNYPENYTGQYYPLKNECVSSRLEDNISLYSGVSWQGNQHLDSIPQSNLTTL</sequence>
<reference evidence="9" key="1">
    <citation type="journal article" date="2023" name="G3 (Bethesda)">
        <title>Whole genome assemblies of Zophobas morio and Tenebrio molitor.</title>
        <authorList>
            <person name="Kaur S."/>
            <person name="Stinson S.A."/>
            <person name="diCenzo G.C."/>
        </authorList>
    </citation>
    <scope>NUCLEOTIDE SEQUENCE</scope>
    <source>
        <strain evidence="9">QUZm001</strain>
    </source>
</reference>
<dbReference type="InterPro" id="IPR009057">
    <property type="entry name" value="Homeodomain-like_sf"/>
</dbReference>
<evidence type="ECO:0000313" key="10">
    <source>
        <dbReference type="Proteomes" id="UP001168821"/>
    </source>
</evidence>
<keyword evidence="2 5" id="KW-0238">DNA-binding</keyword>
<dbReference type="AlphaFoldDB" id="A0AA38MPN5"/>
<gene>
    <name evidence="9" type="ORF">Zmor_001882</name>
</gene>
<keyword evidence="10" id="KW-1185">Reference proteome</keyword>
<evidence type="ECO:0000256" key="5">
    <source>
        <dbReference type="PROSITE-ProRule" id="PRU00108"/>
    </source>
</evidence>
<dbReference type="CDD" id="cd00086">
    <property type="entry name" value="homeodomain"/>
    <property type="match status" value="1"/>
</dbReference>
<dbReference type="InterPro" id="IPR020479">
    <property type="entry name" value="HD_metazoa"/>
</dbReference>
<accession>A0AA38MPN5</accession>
<comment type="caution">
    <text evidence="9">The sequence shown here is derived from an EMBL/GenBank/DDBJ whole genome shotgun (WGS) entry which is preliminary data.</text>
</comment>
<feature type="domain" description="Homeobox" evidence="8">
    <location>
        <begin position="147"/>
        <end position="207"/>
    </location>
</feature>
<protein>
    <recommendedName>
        <fullName evidence="8">Homeobox domain-containing protein</fullName>
    </recommendedName>
</protein>
<evidence type="ECO:0000256" key="2">
    <source>
        <dbReference type="ARBA" id="ARBA00023125"/>
    </source>
</evidence>
<dbReference type="Proteomes" id="UP001168821">
    <property type="component" value="Unassembled WGS sequence"/>
</dbReference>
<dbReference type="GO" id="GO:0000981">
    <property type="term" value="F:DNA-binding transcription factor activity, RNA polymerase II-specific"/>
    <property type="evidence" value="ECO:0007669"/>
    <property type="project" value="InterPro"/>
</dbReference>
<dbReference type="EMBL" id="JALNTZ010000001">
    <property type="protein sequence ID" value="KAJ3666440.1"/>
    <property type="molecule type" value="Genomic_DNA"/>
</dbReference>
<dbReference type="SUPFAM" id="SSF46689">
    <property type="entry name" value="Homeodomain-like"/>
    <property type="match status" value="1"/>
</dbReference>
<feature type="region of interest" description="Disordered" evidence="7">
    <location>
        <begin position="207"/>
        <end position="241"/>
    </location>
</feature>
<dbReference type="InterPro" id="IPR017970">
    <property type="entry name" value="Homeobox_CS"/>
</dbReference>